<dbReference type="KEGG" id="pamo:BAR1_05680"/>
<dbReference type="SMART" id="SM00422">
    <property type="entry name" value="HTH_MERR"/>
    <property type="match status" value="1"/>
</dbReference>
<dbReference type="SUPFAM" id="SSF46955">
    <property type="entry name" value="Putative DNA-binding domain"/>
    <property type="match status" value="1"/>
</dbReference>
<dbReference type="GO" id="GO:0003677">
    <property type="term" value="F:DNA binding"/>
    <property type="evidence" value="ECO:0007669"/>
    <property type="project" value="UniProtKB-KW"/>
</dbReference>
<dbReference type="InterPro" id="IPR047057">
    <property type="entry name" value="MerR_fam"/>
</dbReference>
<dbReference type="Proteomes" id="UP000261704">
    <property type="component" value="Chromosome"/>
</dbReference>
<dbReference type="PROSITE" id="PS00552">
    <property type="entry name" value="HTH_MERR_1"/>
    <property type="match status" value="1"/>
</dbReference>
<dbReference type="Gene3D" id="1.10.1660.10">
    <property type="match status" value="1"/>
</dbReference>
<protein>
    <submittedName>
        <fullName evidence="4">MerR family transcriptional regulator</fullName>
    </submittedName>
</protein>
<dbReference type="GO" id="GO:0003700">
    <property type="term" value="F:DNA-binding transcription factor activity"/>
    <property type="evidence" value="ECO:0007669"/>
    <property type="project" value="InterPro"/>
</dbReference>
<feature type="domain" description="HTH merR-type" evidence="3">
    <location>
        <begin position="1"/>
        <end position="58"/>
    </location>
</feature>
<gene>
    <name evidence="4" type="ORF">BAR1_05680</name>
</gene>
<evidence type="ECO:0000256" key="2">
    <source>
        <dbReference type="SAM" id="Coils"/>
    </source>
</evidence>
<organism evidence="4 5">
    <name type="scientific">Profundibacter amoris</name>
    <dbReference type="NCBI Taxonomy" id="2171755"/>
    <lineage>
        <taxon>Bacteria</taxon>
        <taxon>Pseudomonadati</taxon>
        <taxon>Pseudomonadota</taxon>
        <taxon>Alphaproteobacteria</taxon>
        <taxon>Rhodobacterales</taxon>
        <taxon>Paracoccaceae</taxon>
        <taxon>Profundibacter</taxon>
    </lineage>
</organism>
<evidence type="ECO:0000256" key="1">
    <source>
        <dbReference type="ARBA" id="ARBA00023125"/>
    </source>
</evidence>
<dbReference type="OrthoDB" id="9802944at2"/>
<evidence type="ECO:0000259" key="3">
    <source>
        <dbReference type="PROSITE" id="PS50937"/>
    </source>
</evidence>
<evidence type="ECO:0000313" key="4">
    <source>
        <dbReference type="EMBL" id="AXX97471.1"/>
    </source>
</evidence>
<accession>A0A347UF43</accession>
<dbReference type="EMBL" id="CP032125">
    <property type="protein sequence ID" value="AXX97471.1"/>
    <property type="molecule type" value="Genomic_DNA"/>
</dbReference>
<dbReference type="InterPro" id="IPR000551">
    <property type="entry name" value="MerR-type_HTH_dom"/>
</dbReference>
<dbReference type="PRINTS" id="PR00040">
    <property type="entry name" value="HTHMERR"/>
</dbReference>
<dbReference type="Pfam" id="PF00376">
    <property type="entry name" value="MerR"/>
    <property type="match status" value="1"/>
</dbReference>
<dbReference type="RefSeq" id="WP_118942128.1">
    <property type="nucleotide sequence ID" value="NZ_CP032125.1"/>
</dbReference>
<dbReference type="PANTHER" id="PTHR30204">
    <property type="entry name" value="REDOX-CYCLING DRUG-SENSING TRANSCRIPTIONAL ACTIVATOR SOXR"/>
    <property type="match status" value="1"/>
</dbReference>
<keyword evidence="5" id="KW-1185">Reference proteome</keyword>
<sequence>MMIGEFARAAGLSIYTVRFYEKIGLIPAPPRDAGGRRVYSDDSLGWIRFLKQLNATGMKQADRVRYAALRLQGEATYTERRKMLEAHYDKIRADLTALQKTSDLMQSKISLYQRLEAELAASEKDNNND</sequence>
<dbReference type="PROSITE" id="PS50937">
    <property type="entry name" value="HTH_MERR_2"/>
    <property type="match status" value="1"/>
</dbReference>
<dbReference type="InterPro" id="IPR009061">
    <property type="entry name" value="DNA-bd_dom_put_sf"/>
</dbReference>
<dbReference type="PANTHER" id="PTHR30204:SF98">
    <property type="entry name" value="HTH-TYPE TRANSCRIPTIONAL REGULATOR ADHR"/>
    <property type="match status" value="1"/>
</dbReference>
<evidence type="ECO:0000313" key="5">
    <source>
        <dbReference type="Proteomes" id="UP000261704"/>
    </source>
</evidence>
<name>A0A347UF43_9RHOB</name>
<keyword evidence="2" id="KW-0175">Coiled coil</keyword>
<dbReference type="CDD" id="cd01109">
    <property type="entry name" value="HTH_YyaN"/>
    <property type="match status" value="1"/>
</dbReference>
<proteinExistence type="predicted"/>
<dbReference type="AlphaFoldDB" id="A0A347UF43"/>
<keyword evidence="1" id="KW-0238">DNA-binding</keyword>
<feature type="coiled-coil region" evidence="2">
    <location>
        <begin position="81"/>
        <end position="125"/>
    </location>
</feature>
<reference evidence="4 5" key="1">
    <citation type="submission" date="2018-09" db="EMBL/GenBank/DDBJ databases">
        <title>Profundibacter amoris BAR1 gen. nov., sp. nov., a new member of the Roseobacter clade isolated at Lokis Castle Vent Field on the Arctic Mid-Oceanic Ridge.</title>
        <authorList>
            <person name="Le Moine Bauer S."/>
            <person name="Sjoeberg A.G."/>
            <person name="L'Haridon S."/>
            <person name="Stokke R."/>
            <person name="Roalkvam I."/>
            <person name="Steen I.H."/>
            <person name="Dahle H."/>
        </authorList>
    </citation>
    <scope>NUCLEOTIDE SEQUENCE [LARGE SCALE GENOMIC DNA]</scope>
    <source>
        <strain evidence="4 5">BAR1</strain>
    </source>
</reference>